<evidence type="ECO:0000313" key="3">
    <source>
        <dbReference type="Proteomes" id="UP000194798"/>
    </source>
</evidence>
<dbReference type="AlphaFoldDB" id="A0A251XB45"/>
<dbReference type="Proteomes" id="UP000194798">
    <property type="component" value="Unassembled WGS sequence"/>
</dbReference>
<proteinExistence type="predicted"/>
<comment type="caution">
    <text evidence="2">The sequence shown here is derived from an EMBL/GenBank/DDBJ whole genome shotgun (WGS) entry which is preliminary data.</text>
</comment>
<reference evidence="2 3" key="1">
    <citation type="submission" date="2016-12" db="EMBL/GenBank/DDBJ databases">
        <title>Thioflexothrix psekupsii D3 genome sequencing and assembly.</title>
        <authorList>
            <person name="Fomenkov A."/>
            <person name="Vincze T."/>
            <person name="Grabovich M."/>
            <person name="Anton B.P."/>
            <person name="Dubinina G."/>
            <person name="Orlova M."/>
            <person name="Belousova E."/>
            <person name="Roberts R.J."/>
        </authorList>
    </citation>
    <scope>NUCLEOTIDE SEQUENCE [LARGE SCALE GENOMIC DNA]</scope>
    <source>
        <strain evidence="2">D3</strain>
    </source>
</reference>
<gene>
    <name evidence="2" type="ORF">TPSD3_03045</name>
</gene>
<organism evidence="2 3">
    <name type="scientific">Thioflexithrix psekupsensis</name>
    <dbReference type="NCBI Taxonomy" id="1570016"/>
    <lineage>
        <taxon>Bacteria</taxon>
        <taxon>Pseudomonadati</taxon>
        <taxon>Pseudomonadota</taxon>
        <taxon>Gammaproteobacteria</taxon>
        <taxon>Thiotrichales</taxon>
        <taxon>Thioflexithrix</taxon>
    </lineage>
</organism>
<evidence type="ECO:0000256" key="1">
    <source>
        <dbReference type="SAM" id="Phobius"/>
    </source>
</evidence>
<accession>A0A251XB45</accession>
<sequence>MLLLPHDFARLRFKSDACVIETRFKQGYSTIVCPILRIFGWGGILEMGFFVFFLGVLSDE</sequence>
<keyword evidence="1" id="KW-1133">Transmembrane helix</keyword>
<evidence type="ECO:0000313" key="2">
    <source>
        <dbReference type="EMBL" id="OUD15513.1"/>
    </source>
</evidence>
<keyword evidence="1" id="KW-0812">Transmembrane</keyword>
<keyword evidence="1" id="KW-0472">Membrane</keyword>
<dbReference type="EMBL" id="MSLT01000006">
    <property type="protein sequence ID" value="OUD15513.1"/>
    <property type="molecule type" value="Genomic_DNA"/>
</dbReference>
<name>A0A251XB45_9GAMM</name>
<protein>
    <submittedName>
        <fullName evidence="2">Uncharacterized protein</fullName>
    </submittedName>
</protein>
<feature type="transmembrane region" description="Helical" evidence="1">
    <location>
        <begin position="38"/>
        <end position="57"/>
    </location>
</feature>
<keyword evidence="3" id="KW-1185">Reference proteome</keyword>